<dbReference type="InterPro" id="IPR042175">
    <property type="entry name" value="Cell/Rod_MreC_2"/>
</dbReference>
<dbReference type="InterPro" id="IPR042177">
    <property type="entry name" value="Cell/Rod_1"/>
</dbReference>
<accession>A0A364Y9Y6</accession>
<comment type="function">
    <text evidence="5">Involved in formation and maintenance of cell shape.</text>
</comment>
<keyword evidence="3 5" id="KW-0133">Cell shape</keyword>
<evidence type="ECO:0000256" key="4">
    <source>
        <dbReference type="ARBA" id="ARBA00032089"/>
    </source>
</evidence>
<keyword evidence="6" id="KW-0812">Transmembrane</keyword>
<comment type="caution">
    <text evidence="8">The sequence shown here is derived from an EMBL/GenBank/DDBJ whole genome shotgun (WGS) entry which is preliminary data.</text>
</comment>
<dbReference type="InterPro" id="IPR007221">
    <property type="entry name" value="MreC"/>
</dbReference>
<keyword evidence="6" id="KW-0472">Membrane</keyword>
<dbReference type="PIRSF" id="PIRSF038471">
    <property type="entry name" value="MreC"/>
    <property type="match status" value="1"/>
</dbReference>
<reference evidence="8 9" key="1">
    <citation type="submission" date="2018-06" db="EMBL/GenBank/DDBJ databases">
        <title>Chryseolinea flavus sp. nov., a member of the phylum Bacteroidetes isolated from soil.</title>
        <authorList>
            <person name="Li Y."/>
            <person name="Wang J."/>
        </authorList>
    </citation>
    <scope>NUCLEOTIDE SEQUENCE [LARGE SCALE GENOMIC DNA]</scope>
    <source>
        <strain evidence="8 9">SDU1-6</strain>
    </source>
</reference>
<dbReference type="EMBL" id="QMFY01000001">
    <property type="protein sequence ID" value="RAW03002.1"/>
    <property type="molecule type" value="Genomic_DNA"/>
</dbReference>
<evidence type="ECO:0000256" key="2">
    <source>
        <dbReference type="ARBA" id="ARBA00013855"/>
    </source>
</evidence>
<dbReference type="RefSeq" id="WP_112745216.1">
    <property type="nucleotide sequence ID" value="NZ_QMFY01000001.1"/>
</dbReference>
<gene>
    <name evidence="8" type="ORF">DQQ10_02560</name>
</gene>
<evidence type="ECO:0000313" key="8">
    <source>
        <dbReference type="EMBL" id="RAW03002.1"/>
    </source>
</evidence>
<name>A0A364Y9Y6_9BACT</name>
<feature type="domain" description="Rod shape-determining protein MreC beta-barrel core" evidence="7">
    <location>
        <begin position="112"/>
        <end position="260"/>
    </location>
</feature>
<feature type="transmembrane region" description="Helical" evidence="6">
    <location>
        <begin position="12"/>
        <end position="29"/>
    </location>
</feature>
<dbReference type="Gene3D" id="2.40.10.340">
    <property type="entry name" value="Rod shape-determining protein MreC, domain 1"/>
    <property type="match status" value="1"/>
</dbReference>
<dbReference type="Pfam" id="PF04085">
    <property type="entry name" value="MreC"/>
    <property type="match status" value="1"/>
</dbReference>
<organism evidence="8 9">
    <name type="scientific">Pseudochryseolinea flava</name>
    <dbReference type="NCBI Taxonomy" id="2059302"/>
    <lineage>
        <taxon>Bacteria</taxon>
        <taxon>Pseudomonadati</taxon>
        <taxon>Bacteroidota</taxon>
        <taxon>Cytophagia</taxon>
        <taxon>Cytophagales</taxon>
        <taxon>Fulvivirgaceae</taxon>
        <taxon>Pseudochryseolinea</taxon>
    </lineage>
</organism>
<dbReference type="OrthoDB" id="9811827at2"/>
<evidence type="ECO:0000256" key="6">
    <source>
        <dbReference type="SAM" id="Phobius"/>
    </source>
</evidence>
<evidence type="ECO:0000259" key="7">
    <source>
        <dbReference type="Pfam" id="PF04085"/>
    </source>
</evidence>
<keyword evidence="6" id="KW-1133">Transmembrane helix</keyword>
<protein>
    <recommendedName>
        <fullName evidence="2 5">Cell shape-determining protein MreC</fullName>
    </recommendedName>
    <alternativeName>
        <fullName evidence="4 5">Cell shape protein MreC</fullName>
    </alternativeName>
</protein>
<evidence type="ECO:0000256" key="1">
    <source>
        <dbReference type="ARBA" id="ARBA00009369"/>
    </source>
</evidence>
<dbReference type="InterPro" id="IPR055342">
    <property type="entry name" value="MreC_beta-barrel_core"/>
</dbReference>
<evidence type="ECO:0000313" key="9">
    <source>
        <dbReference type="Proteomes" id="UP000251889"/>
    </source>
</evidence>
<sequence>MERLIYFFYQYRAFFTFLVLEVLCAWLIISNNSYQGAQFFNSSNSAIASMNNFSQGIRNYFLLSDQNTILAEENASLRRELEKNIQLKQLTDTLSGVDTTIVDRFDFVSAKVVNNQVDRYKNFITISKGANAGITPGMAVISPLGAIGKVKVVSDHYSVVTSILHIDVMVSAELKRTGHFGTAQWKGRNPQEINLLYIPPHVKPEIGDTVITSGYNAVFPPGIMIGTISQKELDKEALFYELKVKLSQDFQKLSYVTVVKSRLKHEQDSLEQAVIKMEK</sequence>
<dbReference type="Gene3D" id="2.40.10.350">
    <property type="entry name" value="Rod shape-determining protein MreC, domain 2"/>
    <property type="match status" value="1"/>
</dbReference>
<evidence type="ECO:0000256" key="5">
    <source>
        <dbReference type="PIRNR" id="PIRNR038471"/>
    </source>
</evidence>
<dbReference type="AlphaFoldDB" id="A0A364Y9Y6"/>
<proteinExistence type="inferred from homology"/>
<dbReference type="NCBIfam" id="NF010532">
    <property type="entry name" value="PRK13922.9-3"/>
    <property type="match status" value="1"/>
</dbReference>
<keyword evidence="9" id="KW-1185">Reference proteome</keyword>
<dbReference type="PANTHER" id="PTHR34138">
    <property type="entry name" value="CELL SHAPE-DETERMINING PROTEIN MREC"/>
    <property type="match status" value="1"/>
</dbReference>
<comment type="similarity">
    <text evidence="1 5">Belongs to the MreC family.</text>
</comment>
<dbReference type="PANTHER" id="PTHR34138:SF1">
    <property type="entry name" value="CELL SHAPE-DETERMINING PROTEIN MREC"/>
    <property type="match status" value="1"/>
</dbReference>
<dbReference type="Proteomes" id="UP000251889">
    <property type="component" value="Unassembled WGS sequence"/>
</dbReference>
<dbReference type="GO" id="GO:0008360">
    <property type="term" value="P:regulation of cell shape"/>
    <property type="evidence" value="ECO:0007669"/>
    <property type="project" value="UniProtKB-KW"/>
</dbReference>
<evidence type="ECO:0000256" key="3">
    <source>
        <dbReference type="ARBA" id="ARBA00022960"/>
    </source>
</evidence>
<dbReference type="GO" id="GO:0005886">
    <property type="term" value="C:plasma membrane"/>
    <property type="evidence" value="ECO:0007669"/>
    <property type="project" value="TreeGrafter"/>
</dbReference>